<proteinExistence type="predicted"/>
<dbReference type="RefSeq" id="XP_075084425.1">
    <property type="nucleotide sequence ID" value="XM_075228324.1"/>
</dbReference>
<keyword evidence="1" id="KW-1185">Reference proteome</keyword>
<gene>
    <name evidence="2" type="primary">LOC142167897</name>
</gene>
<reference evidence="2" key="2">
    <citation type="submission" date="2025-08" db="UniProtKB">
        <authorList>
            <consortium name="RefSeq"/>
        </authorList>
    </citation>
    <scope>IDENTIFICATION</scope>
    <source>
        <tissue evidence="2">Leaf</tissue>
    </source>
</reference>
<protein>
    <submittedName>
        <fullName evidence="2">Uncharacterized protein LOC142167897</fullName>
    </submittedName>
</protein>
<evidence type="ECO:0000313" key="2">
    <source>
        <dbReference type="RefSeq" id="XP_075084425.1"/>
    </source>
</evidence>
<reference evidence="1" key="1">
    <citation type="journal article" date="2014" name="Nat. Commun.">
        <title>The tobacco genome sequence and its comparison with those of tomato and potato.</title>
        <authorList>
            <person name="Sierro N."/>
            <person name="Battey J.N."/>
            <person name="Ouadi S."/>
            <person name="Bakaher N."/>
            <person name="Bovet L."/>
            <person name="Willig A."/>
            <person name="Goepfert S."/>
            <person name="Peitsch M.C."/>
            <person name="Ivanov N.V."/>
        </authorList>
    </citation>
    <scope>NUCLEOTIDE SEQUENCE [LARGE SCALE GENOMIC DNA]</scope>
</reference>
<sequence>MIENGRTLEWLLRMCQLKKAVVLKAKSRLVNPNVHAKVFFEPTKENSKQHALLALQIPADTRALFQFVGYYTDIHQGFETQQNPASRITSLILWKFHFCLRAAGSFSMPPSAVNLALFCNISGQSINGLQFRCYSRQLLGDWIKNRNDVFALGSVGPCVHHGRSYCSDTNDRNRDLIMEKEVENTLILLIIERHKHLVSHR</sequence>
<name>A0AC58SHH5_TOBAC</name>
<organism evidence="1 2">
    <name type="scientific">Nicotiana tabacum</name>
    <name type="common">Common tobacco</name>
    <dbReference type="NCBI Taxonomy" id="4097"/>
    <lineage>
        <taxon>Eukaryota</taxon>
        <taxon>Viridiplantae</taxon>
        <taxon>Streptophyta</taxon>
        <taxon>Embryophyta</taxon>
        <taxon>Tracheophyta</taxon>
        <taxon>Spermatophyta</taxon>
        <taxon>Magnoliopsida</taxon>
        <taxon>eudicotyledons</taxon>
        <taxon>Gunneridae</taxon>
        <taxon>Pentapetalae</taxon>
        <taxon>asterids</taxon>
        <taxon>lamiids</taxon>
        <taxon>Solanales</taxon>
        <taxon>Solanaceae</taxon>
        <taxon>Nicotianoideae</taxon>
        <taxon>Nicotianeae</taxon>
        <taxon>Nicotiana</taxon>
    </lineage>
</organism>
<dbReference type="Proteomes" id="UP000790787">
    <property type="component" value="Chromosome 13"/>
</dbReference>
<evidence type="ECO:0000313" key="1">
    <source>
        <dbReference type="Proteomes" id="UP000790787"/>
    </source>
</evidence>
<accession>A0AC58SHH5</accession>